<reference evidence="2 3" key="1">
    <citation type="submission" date="2018-03" db="EMBL/GenBank/DDBJ databases">
        <title>Complete genome sequence and methylome analysis of Pseudomonas mendocina NEB 698.</title>
        <authorList>
            <person name="Morgan R.D."/>
        </authorList>
    </citation>
    <scope>NUCLEOTIDE SEQUENCE [LARGE SCALE GENOMIC DNA]</scope>
    <source>
        <strain evidence="2 3">NEB698</strain>
    </source>
</reference>
<dbReference type="GO" id="GO:0030001">
    <property type="term" value="P:metal ion transport"/>
    <property type="evidence" value="ECO:0007669"/>
    <property type="project" value="InterPro"/>
</dbReference>
<gene>
    <name evidence="2" type="ORF">C7A17_20270</name>
</gene>
<dbReference type="AlphaFoldDB" id="A0A2R3QT67"/>
<organism evidence="2 3">
    <name type="scientific">Ectopseudomonas mendocina</name>
    <name type="common">Pseudomonas mendocina</name>
    <dbReference type="NCBI Taxonomy" id="300"/>
    <lineage>
        <taxon>Bacteria</taxon>
        <taxon>Pseudomonadati</taxon>
        <taxon>Pseudomonadota</taxon>
        <taxon>Gammaproteobacteria</taxon>
        <taxon>Pseudomonadales</taxon>
        <taxon>Pseudomonadaceae</taxon>
        <taxon>Ectopseudomonas</taxon>
    </lineage>
</organism>
<dbReference type="InterPro" id="IPR006127">
    <property type="entry name" value="ZnuA-like"/>
</dbReference>
<dbReference type="PANTHER" id="PTHR42953:SF4">
    <property type="entry name" value="METAL ABC TRANSPORTER SUBSTRATE-BINDING PROTEIN"/>
    <property type="match status" value="1"/>
</dbReference>
<accession>A0A2R3QT67</accession>
<feature type="chain" id="PRO_5015320372" evidence="1">
    <location>
        <begin position="24"/>
        <end position="294"/>
    </location>
</feature>
<dbReference type="EMBL" id="CP027657">
    <property type="protein sequence ID" value="AVO54995.1"/>
    <property type="molecule type" value="Genomic_DNA"/>
</dbReference>
<dbReference type="Proteomes" id="UP000238327">
    <property type="component" value="Chromosome"/>
</dbReference>
<dbReference type="PANTHER" id="PTHR42953">
    <property type="entry name" value="HIGH-AFFINITY ZINC UPTAKE SYSTEM PROTEIN ZNUA-RELATED"/>
    <property type="match status" value="1"/>
</dbReference>
<evidence type="ECO:0000256" key="1">
    <source>
        <dbReference type="SAM" id="SignalP"/>
    </source>
</evidence>
<name>A0A2R3QT67_ECTME</name>
<proteinExistence type="predicted"/>
<dbReference type="Pfam" id="PF01297">
    <property type="entry name" value="ZnuA"/>
    <property type="match status" value="1"/>
</dbReference>
<protein>
    <submittedName>
        <fullName evidence="2">Metal ABC transporter substrate-binding protein</fullName>
    </submittedName>
</protein>
<dbReference type="Gene3D" id="3.40.50.1980">
    <property type="entry name" value="Nitrogenase molybdenum iron protein domain"/>
    <property type="match status" value="1"/>
</dbReference>
<feature type="signal peptide" evidence="1">
    <location>
        <begin position="1"/>
        <end position="23"/>
    </location>
</feature>
<keyword evidence="1" id="KW-0732">Signal</keyword>
<evidence type="ECO:0000313" key="3">
    <source>
        <dbReference type="Proteomes" id="UP000238327"/>
    </source>
</evidence>
<dbReference type="SUPFAM" id="SSF53807">
    <property type="entry name" value="Helical backbone' metal receptor"/>
    <property type="match status" value="1"/>
</dbReference>
<dbReference type="OrthoDB" id="6104586at2"/>
<dbReference type="InterPro" id="IPR050492">
    <property type="entry name" value="Bact_metal-bind_prot9"/>
</dbReference>
<sequence length="294" mass="30722">MNKVFVNLAAAIGALLVASMTVAAEPVRVLASLPITHGLGSILLQGTQAQLVRAAPANLPASRQVSFFTGRGAGALEKAARDADAVIALRSLWPDDPLYPLARRSNIRIVEVDGARPVDGALPGIALRPDGGNALAEQPWLSINNLGRMADVIAADLVRLSPNDAELIASNLAAIKQRLLTLSADSENRLAELDNLAVASLSPDFAYLTTSLNLDVVELPALAGGGKALLEQLKTTLEDNDVRLVLSDRKADEALASAIEAAGARLLVIDGQFDDPVTALAGIIEQVIEGLSQE</sequence>
<dbReference type="RefSeq" id="WP_106739753.1">
    <property type="nucleotide sequence ID" value="NZ_CP027657.1"/>
</dbReference>
<evidence type="ECO:0000313" key="2">
    <source>
        <dbReference type="EMBL" id="AVO54995.1"/>
    </source>
</evidence>
<dbReference type="GO" id="GO:0046872">
    <property type="term" value="F:metal ion binding"/>
    <property type="evidence" value="ECO:0007669"/>
    <property type="project" value="InterPro"/>
</dbReference>